<feature type="transmembrane region" description="Helical" evidence="10">
    <location>
        <begin position="62"/>
        <end position="81"/>
    </location>
</feature>
<sequence>MYNILLIAIGPSIALLLFFYFIDRYDREPLTLLGKLFLGGMVSVVPILLVETGLMGLNFFPGIMGAAYTAFVVAGFTEEFFKRFVVMKIAFKDEHFNERLDGIIYCVFVSLGMATVENIFYIFGNENPISVGIMRGFISVPMHMLFAVTMGYYLSFAKFTTEEVRRKKYLKMTLWRPVLLHGIFDFLLMSGQTLLTLAAIPFVLWSWKVNFIKLKKYYNDSKMMQNMGNLDD</sequence>
<gene>
    <name evidence="11" type="ORF">ISU02_13380</name>
</gene>
<comment type="subcellular location">
    <subcellularLocation>
        <location evidence="1">Cell membrane</location>
        <topology evidence="1">Multi-pass membrane protein</topology>
    </subcellularLocation>
</comment>
<keyword evidence="11" id="KW-0482">Metalloprotease</keyword>
<keyword evidence="12" id="KW-1185">Reference proteome</keyword>
<dbReference type="GO" id="GO:0008237">
    <property type="term" value="F:metallopeptidase activity"/>
    <property type="evidence" value="ECO:0007669"/>
    <property type="project" value="UniProtKB-KW"/>
</dbReference>
<feature type="transmembrane region" description="Helical" evidence="10">
    <location>
        <begin position="102"/>
        <end position="124"/>
    </location>
</feature>
<keyword evidence="9 10" id="KW-0472">Membrane</keyword>
<reference evidence="11 12" key="1">
    <citation type="submission" date="2020-11" db="EMBL/GenBank/DDBJ databases">
        <title>Fusibacter basophilias sp. nov.</title>
        <authorList>
            <person name="Qiu D."/>
        </authorList>
    </citation>
    <scope>NUCLEOTIDE SEQUENCE [LARGE SCALE GENOMIC DNA]</scope>
    <source>
        <strain evidence="11 12">Q10-2</strain>
    </source>
</reference>
<dbReference type="PIRSF" id="PIRSF016933">
    <property type="entry name" value="PrsW"/>
    <property type="match status" value="1"/>
</dbReference>
<evidence type="ECO:0000256" key="1">
    <source>
        <dbReference type="ARBA" id="ARBA00004651"/>
    </source>
</evidence>
<dbReference type="InterPro" id="IPR026898">
    <property type="entry name" value="PrsW"/>
</dbReference>
<comment type="similarity">
    <text evidence="2">Belongs to the protease PrsW family.</text>
</comment>
<keyword evidence="8 10" id="KW-1133">Transmembrane helix</keyword>
<dbReference type="PANTHER" id="PTHR36844:SF1">
    <property type="entry name" value="PROTEASE PRSW"/>
    <property type="match status" value="1"/>
</dbReference>
<evidence type="ECO:0000256" key="2">
    <source>
        <dbReference type="ARBA" id="ARBA00009165"/>
    </source>
</evidence>
<comment type="caution">
    <text evidence="11">The sequence shown here is derived from an EMBL/GenBank/DDBJ whole genome shotgun (WGS) entry which is preliminary data.</text>
</comment>
<name>A0ABR9ZUG7_9FIRM</name>
<evidence type="ECO:0000313" key="12">
    <source>
        <dbReference type="Proteomes" id="UP000614200"/>
    </source>
</evidence>
<dbReference type="RefSeq" id="WP_194702351.1">
    <property type="nucleotide sequence ID" value="NZ_JADKNH010000008.1"/>
</dbReference>
<keyword evidence="4" id="KW-1003">Cell membrane</keyword>
<proteinExistence type="inferred from homology"/>
<evidence type="ECO:0000256" key="4">
    <source>
        <dbReference type="ARBA" id="ARBA00022475"/>
    </source>
</evidence>
<dbReference type="EMBL" id="JADKNH010000008">
    <property type="protein sequence ID" value="MBF4694107.1"/>
    <property type="molecule type" value="Genomic_DNA"/>
</dbReference>
<keyword evidence="6 10" id="KW-0812">Transmembrane</keyword>
<dbReference type="Pfam" id="PF13367">
    <property type="entry name" value="PrsW-protease"/>
    <property type="match status" value="1"/>
</dbReference>
<feature type="transmembrane region" description="Helical" evidence="10">
    <location>
        <begin position="6"/>
        <end position="23"/>
    </location>
</feature>
<dbReference type="Proteomes" id="UP000614200">
    <property type="component" value="Unassembled WGS sequence"/>
</dbReference>
<evidence type="ECO:0000256" key="10">
    <source>
        <dbReference type="SAM" id="Phobius"/>
    </source>
</evidence>
<feature type="transmembrane region" description="Helical" evidence="10">
    <location>
        <begin position="178"/>
        <end position="207"/>
    </location>
</feature>
<dbReference type="InterPro" id="IPR023596">
    <property type="entry name" value="Peptidase_PrsW_arch/bac"/>
</dbReference>
<accession>A0ABR9ZUG7</accession>
<evidence type="ECO:0000256" key="5">
    <source>
        <dbReference type="ARBA" id="ARBA00022670"/>
    </source>
</evidence>
<evidence type="ECO:0000256" key="7">
    <source>
        <dbReference type="ARBA" id="ARBA00022801"/>
    </source>
</evidence>
<evidence type="ECO:0000256" key="8">
    <source>
        <dbReference type="ARBA" id="ARBA00022989"/>
    </source>
</evidence>
<dbReference type="PANTHER" id="PTHR36844">
    <property type="entry name" value="PROTEASE PRSW"/>
    <property type="match status" value="1"/>
</dbReference>
<keyword evidence="7" id="KW-0378">Hydrolase</keyword>
<evidence type="ECO:0000256" key="6">
    <source>
        <dbReference type="ARBA" id="ARBA00022692"/>
    </source>
</evidence>
<evidence type="ECO:0000256" key="9">
    <source>
        <dbReference type="ARBA" id="ARBA00023136"/>
    </source>
</evidence>
<feature type="transmembrane region" description="Helical" evidence="10">
    <location>
        <begin position="30"/>
        <end position="50"/>
    </location>
</feature>
<organism evidence="11 12">
    <name type="scientific">Fusibacter ferrireducens</name>
    <dbReference type="NCBI Taxonomy" id="2785058"/>
    <lineage>
        <taxon>Bacteria</taxon>
        <taxon>Bacillati</taxon>
        <taxon>Bacillota</taxon>
        <taxon>Clostridia</taxon>
        <taxon>Eubacteriales</taxon>
        <taxon>Eubacteriales Family XII. Incertae Sedis</taxon>
        <taxon>Fusibacter</taxon>
    </lineage>
</organism>
<feature type="transmembrane region" description="Helical" evidence="10">
    <location>
        <begin position="136"/>
        <end position="157"/>
    </location>
</feature>
<protein>
    <recommendedName>
        <fullName evidence="3">Protease PrsW</fullName>
    </recommendedName>
</protein>
<keyword evidence="5" id="KW-0645">Protease</keyword>
<evidence type="ECO:0000256" key="3">
    <source>
        <dbReference type="ARBA" id="ARBA00018997"/>
    </source>
</evidence>
<evidence type="ECO:0000313" key="11">
    <source>
        <dbReference type="EMBL" id="MBF4694107.1"/>
    </source>
</evidence>